<dbReference type="EMBL" id="AUWU02000003">
    <property type="protein sequence ID" value="KAH0574911.1"/>
    <property type="molecule type" value="Genomic_DNA"/>
</dbReference>
<dbReference type="AlphaFoldDB" id="V6LCK1"/>
<keyword evidence="3" id="KW-1185">Reference proteome</keyword>
<organism evidence="1">
    <name type="scientific">Spironucleus salmonicida</name>
    <dbReference type="NCBI Taxonomy" id="348837"/>
    <lineage>
        <taxon>Eukaryota</taxon>
        <taxon>Metamonada</taxon>
        <taxon>Diplomonadida</taxon>
        <taxon>Hexamitidae</taxon>
        <taxon>Hexamitinae</taxon>
        <taxon>Spironucleus</taxon>
    </lineage>
</organism>
<name>V6LCK1_9EUKA</name>
<dbReference type="VEuPathDB" id="GiardiaDB:SS50377_22527"/>
<evidence type="ECO:0000313" key="2">
    <source>
        <dbReference type="EMBL" id="KAH0574911.1"/>
    </source>
</evidence>
<dbReference type="Proteomes" id="UP000018208">
    <property type="component" value="Unassembled WGS sequence"/>
</dbReference>
<reference evidence="1 2" key="1">
    <citation type="journal article" date="2014" name="PLoS Genet.">
        <title>The Genome of Spironucleus salmonicida Highlights a Fish Pathogen Adapted to Fluctuating Environments.</title>
        <authorList>
            <person name="Xu F."/>
            <person name="Jerlstrom-Hultqvist J."/>
            <person name="Einarsson E."/>
            <person name="Astvaldsson A."/>
            <person name="Svard S.G."/>
            <person name="Andersson J.O."/>
        </authorList>
    </citation>
    <scope>NUCLEOTIDE SEQUENCE</scope>
    <source>
        <strain evidence="2">ATCC 50377</strain>
    </source>
</reference>
<proteinExistence type="predicted"/>
<evidence type="ECO:0000313" key="1">
    <source>
        <dbReference type="EMBL" id="EST41983.1"/>
    </source>
</evidence>
<sequence>MLIPILLSKFGPQNPELVHIEYRIVQRDFAPKFHDKLLPNGPDFVTSALIHSYLETFLFEWDALGVHFYEVILHGTFDQNSTEIQIAGDWQRLMNCQYTFVTHSVTENANQRELANALLSVGYRTGHLYPFGTETLLETVQKATFCEQGVESQKCQIGRVVADIYRLIVENLMVRGSGVSEDEDEE</sequence>
<protein>
    <submittedName>
        <fullName evidence="1">Uncharacterized protein</fullName>
    </submittedName>
</protein>
<evidence type="ECO:0000313" key="3">
    <source>
        <dbReference type="Proteomes" id="UP000018208"/>
    </source>
</evidence>
<reference evidence="2" key="2">
    <citation type="submission" date="2020-12" db="EMBL/GenBank/DDBJ databases">
        <title>New Spironucleus salmonicida genome in near-complete chromosomes.</title>
        <authorList>
            <person name="Xu F."/>
            <person name="Kurt Z."/>
            <person name="Jimenez-Gonzalez A."/>
            <person name="Astvaldsson A."/>
            <person name="Andersson J.O."/>
            <person name="Svard S.G."/>
        </authorList>
    </citation>
    <scope>NUCLEOTIDE SEQUENCE</scope>
    <source>
        <strain evidence="2">ATCC 50377</strain>
    </source>
</reference>
<gene>
    <name evidence="1" type="ORF">SS50377_18288</name>
    <name evidence="2" type="ORF">SS50377_22527</name>
</gene>
<accession>V6LCK1</accession>
<dbReference type="EMBL" id="KI546166">
    <property type="protein sequence ID" value="EST41983.1"/>
    <property type="molecule type" value="Genomic_DNA"/>
</dbReference>